<evidence type="ECO:0000256" key="1">
    <source>
        <dbReference type="SAM" id="SignalP"/>
    </source>
</evidence>
<keyword evidence="3" id="KW-1185">Reference proteome</keyword>
<dbReference type="Gramene" id="rna-gnl|WGS:JABURB|Cocit.L1298.1">
    <property type="protein sequence ID" value="cds-KAF7849049.1"/>
    <property type="gene ID" value="gene-BT93_L1298"/>
</dbReference>
<dbReference type="Proteomes" id="UP000806378">
    <property type="component" value="Unassembled WGS sequence"/>
</dbReference>
<proteinExistence type="predicted"/>
<protein>
    <submittedName>
        <fullName evidence="2">Uncharacterized protein</fullName>
    </submittedName>
</protein>
<dbReference type="EMBL" id="MU089886">
    <property type="protein sequence ID" value="KAF7849049.1"/>
    <property type="molecule type" value="Genomic_DNA"/>
</dbReference>
<name>A0A8T0CSI0_CORYI</name>
<comment type="caution">
    <text evidence="2">The sequence shown here is derived from an EMBL/GenBank/DDBJ whole genome shotgun (WGS) entry which is preliminary data.</text>
</comment>
<sequence length="79" mass="8603">MMKSTSIMLLVLLLIARGSQVSVEAQFVCARDTDCGPPGCCTCYYFYCACRCPQGQSFVGDLEEKVNGARKSLKKNGNP</sequence>
<keyword evidence="1" id="KW-0732">Signal</keyword>
<dbReference type="AlphaFoldDB" id="A0A8T0CSI0"/>
<feature type="chain" id="PRO_5035753224" evidence="1">
    <location>
        <begin position="26"/>
        <end position="79"/>
    </location>
</feature>
<reference evidence="2" key="1">
    <citation type="submission" date="2020-05" db="EMBL/GenBank/DDBJ databases">
        <title>WGS assembly of Corymbia citriodora subspecies variegata.</title>
        <authorList>
            <person name="Barry K."/>
            <person name="Hundley H."/>
            <person name="Shu S."/>
            <person name="Jenkins J."/>
            <person name="Grimwood J."/>
            <person name="Baten A."/>
        </authorList>
    </citation>
    <scope>NUCLEOTIDE SEQUENCE</scope>
    <source>
        <strain evidence="2">CV2-018</strain>
    </source>
</reference>
<gene>
    <name evidence="2" type="ORF">BT93_L1298</name>
</gene>
<feature type="signal peptide" evidence="1">
    <location>
        <begin position="1"/>
        <end position="25"/>
    </location>
</feature>
<accession>A0A8T0CSI0</accession>
<evidence type="ECO:0000313" key="2">
    <source>
        <dbReference type="EMBL" id="KAF7849049.1"/>
    </source>
</evidence>
<organism evidence="2 3">
    <name type="scientific">Corymbia citriodora subsp. variegata</name>
    <dbReference type="NCBI Taxonomy" id="360336"/>
    <lineage>
        <taxon>Eukaryota</taxon>
        <taxon>Viridiplantae</taxon>
        <taxon>Streptophyta</taxon>
        <taxon>Embryophyta</taxon>
        <taxon>Tracheophyta</taxon>
        <taxon>Spermatophyta</taxon>
        <taxon>Magnoliopsida</taxon>
        <taxon>eudicotyledons</taxon>
        <taxon>Gunneridae</taxon>
        <taxon>Pentapetalae</taxon>
        <taxon>rosids</taxon>
        <taxon>malvids</taxon>
        <taxon>Myrtales</taxon>
        <taxon>Myrtaceae</taxon>
        <taxon>Myrtoideae</taxon>
        <taxon>Eucalypteae</taxon>
        <taxon>Corymbia</taxon>
    </lineage>
</organism>
<evidence type="ECO:0000313" key="3">
    <source>
        <dbReference type="Proteomes" id="UP000806378"/>
    </source>
</evidence>